<dbReference type="EMBL" id="MNCJ02000319">
    <property type="protein sequence ID" value="KAF5808511.1"/>
    <property type="molecule type" value="Genomic_DNA"/>
</dbReference>
<dbReference type="Gramene" id="mRNA:HanXRQr2_Chr04g0146231">
    <property type="protein sequence ID" value="CDS:HanXRQr2_Chr04g0146231.1"/>
    <property type="gene ID" value="HanXRQr2_Chr04g0146231"/>
</dbReference>
<reference evidence="2" key="3">
    <citation type="submission" date="2020-06" db="EMBL/GenBank/DDBJ databases">
        <title>Helianthus annuus Genome sequencing and assembly Release 2.</title>
        <authorList>
            <person name="Gouzy J."/>
            <person name="Langlade N."/>
            <person name="Munos S."/>
        </authorList>
    </citation>
    <scope>NUCLEOTIDE SEQUENCE</scope>
    <source>
        <tissue evidence="2">Leaves</tissue>
    </source>
</reference>
<name>A0A251U6J8_HELAN</name>
<organism evidence="3 4">
    <name type="scientific">Helianthus annuus</name>
    <name type="common">Common sunflower</name>
    <dbReference type="NCBI Taxonomy" id="4232"/>
    <lineage>
        <taxon>Eukaryota</taxon>
        <taxon>Viridiplantae</taxon>
        <taxon>Streptophyta</taxon>
        <taxon>Embryophyta</taxon>
        <taxon>Tracheophyta</taxon>
        <taxon>Spermatophyta</taxon>
        <taxon>Magnoliopsida</taxon>
        <taxon>eudicotyledons</taxon>
        <taxon>Gunneridae</taxon>
        <taxon>Pentapetalae</taxon>
        <taxon>asterids</taxon>
        <taxon>campanulids</taxon>
        <taxon>Asterales</taxon>
        <taxon>Asteraceae</taxon>
        <taxon>Asteroideae</taxon>
        <taxon>Heliantheae alliance</taxon>
        <taxon>Heliantheae</taxon>
        <taxon>Helianthus</taxon>
    </lineage>
</organism>
<proteinExistence type="predicted"/>
<dbReference type="AlphaFoldDB" id="A0A251U6J8"/>
<dbReference type="PANTHER" id="PTHR38390:SF2">
    <property type="entry name" value="OS01G0103900 PROTEIN"/>
    <property type="match status" value="1"/>
</dbReference>
<feature type="compositionally biased region" description="Basic and acidic residues" evidence="1">
    <location>
        <begin position="1"/>
        <end position="10"/>
    </location>
</feature>
<dbReference type="InParanoid" id="A0A251U6J8"/>
<evidence type="ECO:0000313" key="4">
    <source>
        <dbReference type="Proteomes" id="UP000215914"/>
    </source>
</evidence>
<evidence type="ECO:0000313" key="2">
    <source>
        <dbReference type="EMBL" id="KAF5808511.1"/>
    </source>
</evidence>
<reference evidence="2 4" key="1">
    <citation type="journal article" date="2017" name="Nature">
        <title>The sunflower genome provides insights into oil metabolism, flowering and Asterid evolution.</title>
        <authorList>
            <person name="Badouin H."/>
            <person name="Gouzy J."/>
            <person name="Grassa C.J."/>
            <person name="Murat F."/>
            <person name="Staton S.E."/>
            <person name="Cottret L."/>
            <person name="Lelandais-Briere C."/>
            <person name="Owens G.L."/>
            <person name="Carrere S."/>
            <person name="Mayjonade B."/>
            <person name="Legrand L."/>
            <person name="Gill N."/>
            <person name="Kane N.C."/>
            <person name="Bowers J.E."/>
            <person name="Hubner S."/>
            <person name="Bellec A."/>
            <person name="Berard A."/>
            <person name="Berges H."/>
            <person name="Blanchet N."/>
            <person name="Boniface M.C."/>
            <person name="Brunel D."/>
            <person name="Catrice O."/>
            <person name="Chaidir N."/>
            <person name="Claudel C."/>
            <person name="Donnadieu C."/>
            <person name="Faraut T."/>
            <person name="Fievet G."/>
            <person name="Helmstetter N."/>
            <person name="King M."/>
            <person name="Knapp S.J."/>
            <person name="Lai Z."/>
            <person name="Le Paslier M.C."/>
            <person name="Lippi Y."/>
            <person name="Lorenzon L."/>
            <person name="Mandel J.R."/>
            <person name="Marage G."/>
            <person name="Marchand G."/>
            <person name="Marquand E."/>
            <person name="Bret-Mestries E."/>
            <person name="Morien E."/>
            <person name="Nambeesan S."/>
            <person name="Nguyen T."/>
            <person name="Pegot-Espagnet P."/>
            <person name="Pouilly N."/>
            <person name="Raftis F."/>
            <person name="Sallet E."/>
            <person name="Schiex T."/>
            <person name="Thomas J."/>
            <person name="Vandecasteele C."/>
            <person name="Vares D."/>
            <person name="Vear F."/>
            <person name="Vautrin S."/>
            <person name="Crespi M."/>
            <person name="Mangin B."/>
            <person name="Burke J.M."/>
            <person name="Salse J."/>
            <person name="Munos S."/>
            <person name="Vincourt P."/>
            <person name="Rieseberg L.H."/>
            <person name="Langlade N.B."/>
        </authorList>
    </citation>
    <scope>NUCLEOTIDE SEQUENCE [LARGE SCALE GENOMIC DNA]</scope>
    <source>
        <strain evidence="4">cv. SF193</strain>
        <tissue evidence="2">Leaves</tissue>
    </source>
</reference>
<protein>
    <submittedName>
        <fullName evidence="3">Uncharacterized protein</fullName>
    </submittedName>
</protein>
<feature type="region of interest" description="Disordered" evidence="1">
    <location>
        <begin position="1"/>
        <end position="22"/>
    </location>
</feature>
<dbReference type="OMA" id="EKTMACI"/>
<keyword evidence="4" id="KW-1185">Reference proteome</keyword>
<accession>A0A251U6J8</accession>
<gene>
    <name evidence="3" type="ORF">HannXRQ_Chr08g0229021</name>
    <name evidence="2" type="ORF">HanXRQr2_Chr04g0146231</name>
</gene>
<evidence type="ECO:0000313" key="3">
    <source>
        <dbReference type="EMBL" id="OTG18987.1"/>
    </source>
</evidence>
<dbReference type="EMBL" id="CM007897">
    <property type="protein sequence ID" value="OTG18987.1"/>
    <property type="molecule type" value="Genomic_DNA"/>
</dbReference>
<dbReference type="PANTHER" id="PTHR38390">
    <property type="entry name" value="OS01G0103900 PROTEIN"/>
    <property type="match status" value="1"/>
</dbReference>
<reference evidence="3" key="2">
    <citation type="submission" date="2017-02" db="EMBL/GenBank/DDBJ databases">
        <title>Sunflower complete genome.</title>
        <authorList>
            <person name="Langlade N."/>
            <person name="Munos S."/>
        </authorList>
    </citation>
    <scope>NUCLEOTIDE SEQUENCE [LARGE SCALE GENOMIC DNA]</scope>
    <source>
        <tissue evidence="3">Leaves</tissue>
    </source>
</reference>
<evidence type="ECO:0000256" key="1">
    <source>
        <dbReference type="SAM" id="MobiDB-lite"/>
    </source>
</evidence>
<sequence>MGMLPSKEEIPPLDSKSGQDKITARITEEWEQLIVNEIPNIKSPTCVSKQKLDSLVILPLESNKPMDEKTSRILERLEVPRKLKAKVASPVIASSSAPTDACVSMKKPLIPFQSTQNSVIGTVASQPMKPNFQRLKRKK</sequence>
<dbReference type="Proteomes" id="UP000215914">
    <property type="component" value="Chromosome 8"/>
</dbReference>